<dbReference type="Gene3D" id="3.40.1190.10">
    <property type="entry name" value="Mur-like, catalytic domain"/>
    <property type="match status" value="1"/>
</dbReference>
<accession>A0A5J5BE87</accession>
<dbReference type="InterPro" id="IPR051046">
    <property type="entry name" value="MurCDEF_CellWall_CoF430Synth"/>
</dbReference>
<evidence type="ECO:0000256" key="1">
    <source>
        <dbReference type="ARBA" id="ARBA00022598"/>
    </source>
</evidence>
<keyword evidence="1" id="KW-0436">Ligase</keyword>
<proteinExistence type="predicted"/>
<feature type="domain" description="Mur ligase central" evidence="4">
    <location>
        <begin position="170"/>
        <end position="286"/>
    </location>
</feature>
<dbReference type="InterPro" id="IPR013221">
    <property type="entry name" value="Mur_ligase_cen"/>
</dbReference>
<evidence type="ECO:0000313" key="5">
    <source>
        <dbReference type="EMBL" id="KAA8541465.1"/>
    </source>
</evidence>
<protein>
    <recommendedName>
        <fullName evidence="4">Mur ligase central domain-containing protein</fullName>
    </recommendedName>
</protein>
<dbReference type="GO" id="GO:0005524">
    <property type="term" value="F:ATP binding"/>
    <property type="evidence" value="ECO:0007669"/>
    <property type="project" value="UniProtKB-KW"/>
</dbReference>
<gene>
    <name evidence="5" type="ORF">F0562_025428</name>
</gene>
<name>A0A5J5BE87_9ASTE</name>
<keyword evidence="3" id="KW-0067">ATP-binding</keyword>
<dbReference type="InterPro" id="IPR036565">
    <property type="entry name" value="Mur-like_cat_sf"/>
</dbReference>
<reference evidence="5 6" key="1">
    <citation type="submission" date="2019-09" db="EMBL/GenBank/DDBJ databases">
        <title>A chromosome-level genome assembly of the Chinese tupelo Nyssa sinensis.</title>
        <authorList>
            <person name="Yang X."/>
            <person name="Kang M."/>
            <person name="Yang Y."/>
            <person name="Xiong H."/>
            <person name="Wang M."/>
            <person name="Zhang Z."/>
            <person name="Wang Z."/>
            <person name="Wu H."/>
            <person name="Ma T."/>
            <person name="Liu J."/>
            <person name="Xi Z."/>
        </authorList>
    </citation>
    <scope>NUCLEOTIDE SEQUENCE [LARGE SCALE GENOMIC DNA]</scope>
    <source>
        <strain evidence="5">J267</strain>
        <tissue evidence="5">Leaf</tissue>
    </source>
</reference>
<dbReference type="AlphaFoldDB" id="A0A5J5BE87"/>
<dbReference type="GO" id="GO:0016881">
    <property type="term" value="F:acid-amino acid ligase activity"/>
    <property type="evidence" value="ECO:0007669"/>
    <property type="project" value="InterPro"/>
</dbReference>
<dbReference type="PANTHER" id="PTHR43024:SF1">
    <property type="entry name" value="UDP-N-ACETYLMURAMOYL-TRIPEPTIDE--D-ALANYL-D-ALANINE LIGASE"/>
    <property type="match status" value="1"/>
</dbReference>
<evidence type="ECO:0000313" key="6">
    <source>
        <dbReference type="Proteomes" id="UP000325577"/>
    </source>
</evidence>
<dbReference type="SUPFAM" id="SSF63418">
    <property type="entry name" value="MurE/MurF N-terminal domain"/>
    <property type="match status" value="1"/>
</dbReference>
<evidence type="ECO:0000256" key="2">
    <source>
        <dbReference type="ARBA" id="ARBA00022741"/>
    </source>
</evidence>
<sequence>MAAIPIRPSPLLARPPTTIITRRNSYYFESQRFLPIHPPPTRVLAVNLMNTCSQIAPSYSPNSPLWTVSEIAEAVNGRIVEWGPPGTISTDTRTLENGQWFFAISGTSFDAHDFITPELYTKGCIGVIGNWVYDNWDRGFVQVEGNTLFALEKMAIYARNRFHGCLIGLTGSVGKTTTRTMIALALETLGPVHQTHGNWNTRIGVALSLIGISRNVQFAVLELGMSAEGEILELARMCRPSVRVILNVGASHLENFSSLEEVSMAKGEILIEAKPGDVCVLNADDPLVMSLPVPVGVKKGGICDLQSRSAFGSQCMCGGSCCKFVGGFSFSSWEILIEIYSRSHEIKT</sequence>
<evidence type="ECO:0000259" key="4">
    <source>
        <dbReference type="Pfam" id="PF08245"/>
    </source>
</evidence>
<dbReference type="SUPFAM" id="SSF53623">
    <property type="entry name" value="MurD-like peptide ligases, catalytic domain"/>
    <property type="match status" value="1"/>
</dbReference>
<dbReference type="Gene3D" id="3.40.1390.10">
    <property type="entry name" value="MurE/MurF, N-terminal domain"/>
    <property type="match status" value="1"/>
</dbReference>
<keyword evidence="6" id="KW-1185">Reference proteome</keyword>
<dbReference type="Pfam" id="PF08245">
    <property type="entry name" value="Mur_ligase_M"/>
    <property type="match status" value="1"/>
</dbReference>
<organism evidence="5 6">
    <name type="scientific">Nyssa sinensis</name>
    <dbReference type="NCBI Taxonomy" id="561372"/>
    <lineage>
        <taxon>Eukaryota</taxon>
        <taxon>Viridiplantae</taxon>
        <taxon>Streptophyta</taxon>
        <taxon>Embryophyta</taxon>
        <taxon>Tracheophyta</taxon>
        <taxon>Spermatophyta</taxon>
        <taxon>Magnoliopsida</taxon>
        <taxon>eudicotyledons</taxon>
        <taxon>Gunneridae</taxon>
        <taxon>Pentapetalae</taxon>
        <taxon>asterids</taxon>
        <taxon>Cornales</taxon>
        <taxon>Nyssaceae</taxon>
        <taxon>Nyssa</taxon>
    </lineage>
</organism>
<evidence type="ECO:0000256" key="3">
    <source>
        <dbReference type="ARBA" id="ARBA00022840"/>
    </source>
</evidence>
<dbReference type="PANTHER" id="PTHR43024">
    <property type="entry name" value="UDP-N-ACETYLMURAMOYL-TRIPEPTIDE--D-ALANYL-D-ALANINE LIGASE"/>
    <property type="match status" value="1"/>
</dbReference>
<dbReference type="EMBL" id="CM018036">
    <property type="protein sequence ID" value="KAA8541465.1"/>
    <property type="molecule type" value="Genomic_DNA"/>
</dbReference>
<dbReference type="OrthoDB" id="2020781at2759"/>
<keyword evidence="2" id="KW-0547">Nucleotide-binding</keyword>
<dbReference type="InterPro" id="IPR035911">
    <property type="entry name" value="MurE/MurF_N"/>
</dbReference>
<dbReference type="Proteomes" id="UP000325577">
    <property type="component" value="Linkage Group LG13"/>
</dbReference>